<evidence type="ECO:0008006" key="3">
    <source>
        <dbReference type="Google" id="ProtNLM"/>
    </source>
</evidence>
<organism evidence="1 2">
    <name type="scientific">Pseudomonas plecoglossicida</name>
    <dbReference type="NCBI Taxonomy" id="70775"/>
    <lineage>
        <taxon>Bacteria</taxon>
        <taxon>Pseudomonadati</taxon>
        <taxon>Pseudomonadota</taxon>
        <taxon>Gammaproteobacteria</taxon>
        <taxon>Pseudomonadales</taxon>
        <taxon>Pseudomonadaceae</taxon>
        <taxon>Pseudomonas</taxon>
    </lineage>
</organism>
<name>A0AAD0QYZ8_PSEDL</name>
<dbReference type="RefSeq" id="WP_016392828.1">
    <property type="nucleotide sequence ID" value="NZ_CP031146.1"/>
</dbReference>
<protein>
    <recommendedName>
        <fullName evidence="3">Heterokaryon incompatibility protein Het-C</fullName>
    </recommendedName>
</protein>
<proteinExistence type="predicted"/>
<dbReference type="PANTHER" id="PTHR14905:SF7">
    <property type="entry name" value="VON WILLEBRAND FACTOR A DOMAIN-CONTAINING PROTEIN 7"/>
    <property type="match status" value="1"/>
</dbReference>
<accession>A0AAD0QYZ8</accession>
<sequence length="678" mass="74813">MKTLGDAPAAPNNDPKLQSSFALLQLTAVAEKLERLPFVIMAMHAFSHLPIQALVELHVALRQGTVANPVHRVAELDGRLARYDSNSQSIDVDRSAIEAALSQSQGSCALLAAMINAFGHYVDDVLSRQSGVESGDHADHYYKIVAVFDDGVRDAVQFGAYSSLALTGELLLEMPDAIEYFSLVQDPEGLPHPASFSAGRGEGTPHSFAHESIEDVLEGVGFSSDERKAIYFGNWLRDYSQLIDPKIVRPVDAPKNFPSKFSRLSLTQIVDMLALKQFHMLQTTREQRLAYTVDTAMVGVYRPSEHIDNPVSIEDSVDPQSIDAAFELKVVPGDACLRLDSERSLYPYIDDAIRYMTEKLLAAASEGRTAKGLRLFGEALHVLEDFFAHSNFVELSLRKVGHTSVLPWTVEKDCKHRWPLVTGKFGGSDIIASVAEPIARILFPTDGIVFKPTRPGDRSDSENMLLILLDEHENPEWKNTLTSFLSARDKLVESPYYEALAAGSFLITLPMQAVTLIANRVLQSILKWAGDSVDDLQTLLGDDPNVDGSLFPTHSQLAKDHDTHPLHGLAAMLASKAVEEVGRSMHEYWQGNESRDPASLALSFIRHAQDSDWQDPLVAAWAQDHAEEISQSSSTSELNALQKNAQKEALERVKQLGLDDNFTPISYREKLSGVFPFG</sequence>
<dbReference type="Pfam" id="PF07217">
    <property type="entry name" value="Het-C"/>
    <property type="match status" value="1"/>
</dbReference>
<dbReference type="AlphaFoldDB" id="A0AAD0QYZ8"/>
<dbReference type="GeneID" id="49616004"/>
<reference evidence="1 2" key="1">
    <citation type="submission" date="2018-07" db="EMBL/GenBank/DDBJ databases">
        <title>Complete genome sequence of a Pseudomonas plecoglossicida strain pathogenic to the marine fish, Larimichthys crocea.</title>
        <authorList>
            <person name="Tao Z."/>
        </authorList>
    </citation>
    <scope>NUCLEOTIDE SEQUENCE [LARGE SCALE GENOMIC DNA]</scope>
    <source>
        <strain evidence="1 2">XSDHY-P</strain>
    </source>
</reference>
<evidence type="ECO:0000313" key="1">
    <source>
        <dbReference type="EMBL" id="AXM98180.1"/>
    </source>
</evidence>
<gene>
    <name evidence="1" type="ORF">DVB73_21530</name>
</gene>
<evidence type="ECO:0000313" key="2">
    <source>
        <dbReference type="Proteomes" id="UP000256503"/>
    </source>
</evidence>
<dbReference type="EMBL" id="CP031146">
    <property type="protein sequence ID" value="AXM98180.1"/>
    <property type="molecule type" value="Genomic_DNA"/>
</dbReference>
<dbReference type="InterPro" id="IPR052577">
    <property type="entry name" value="VWA7"/>
</dbReference>
<dbReference type="Proteomes" id="UP000256503">
    <property type="component" value="Chromosome"/>
</dbReference>
<dbReference type="InterPro" id="IPR010816">
    <property type="entry name" value="Het-C"/>
</dbReference>
<dbReference type="PANTHER" id="PTHR14905">
    <property type="entry name" value="NG37"/>
    <property type="match status" value="1"/>
</dbReference>